<organism evidence="20 21">
    <name type="scientific">Enterovirga aerilata</name>
    <dbReference type="NCBI Taxonomy" id="2730920"/>
    <lineage>
        <taxon>Bacteria</taxon>
        <taxon>Pseudomonadati</taxon>
        <taxon>Pseudomonadota</taxon>
        <taxon>Alphaproteobacteria</taxon>
        <taxon>Hyphomicrobiales</taxon>
        <taxon>Methylobacteriaceae</taxon>
        <taxon>Enterovirga</taxon>
    </lineage>
</organism>
<evidence type="ECO:0000256" key="1">
    <source>
        <dbReference type="ARBA" id="ARBA00001946"/>
    </source>
</evidence>
<dbReference type="RefSeq" id="WP_171218388.1">
    <property type="nucleotide sequence ID" value="NZ_JABEPP010000003.1"/>
</dbReference>
<evidence type="ECO:0000256" key="8">
    <source>
        <dbReference type="ARBA" id="ARBA00022573"/>
    </source>
</evidence>
<evidence type="ECO:0000256" key="12">
    <source>
        <dbReference type="ARBA" id="ARBA00022989"/>
    </source>
</evidence>
<keyword evidence="7 19" id="KW-1003">Cell membrane</keyword>
<dbReference type="HAMAP" id="MF_00719">
    <property type="entry name" value="CobS"/>
    <property type="match status" value="1"/>
</dbReference>
<evidence type="ECO:0000256" key="10">
    <source>
        <dbReference type="ARBA" id="ARBA00022692"/>
    </source>
</evidence>
<feature type="transmembrane region" description="Helical" evidence="19">
    <location>
        <begin position="40"/>
        <end position="60"/>
    </location>
</feature>
<evidence type="ECO:0000256" key="9">
    <source>
        <dbReference type="ARBA" id="ARBA00022679"/>
    </source>
</evidence>
<evidence type="ECO:0000256" key="13">
    <source>
        <dbReference type="ARBA" id="ARBA00023136"/>
    </source>
</evidence>
<evidence type="ECO:0000256" key="19">
    <source>
        <dbReference type="HAMAP-Rule" id="MF_00719"/>
    </source>
</evidence>
<keyword evidence="12 19" id="KW-1133">Transmembrane helix</keyword>
<evidence type="ECO:0000256" key="3">
    <source>
        <dbReference type="ARBA" id="ARBA00004663"/>
    </source>
</evidence>
<feature type="transmembrane region" description="Helical" evidence="19">
    <location>
        <begin position="182"/>
        <end position="199"/>
    </location>
</feature>
<evidence type="ECO:0000256" key="17">
    <source>
        <dbReference type="ARBA" id="ARBA00048623"/>
    </source>
</evidence>
<dbReference type="NCBIfam" id="TIGR00317">
    <property type="entry name" value="cobS"/>
    <property type="match status" value="1"/>
</dbReference>
<evidence type="ECO:0000313" key="21">
    <source>
        <dbReference type="Proteomes" id="UP000564885"/>
    </source>
</evidence>
<comment type="catalytic activity">
    <reaction evidence="18 19">
        <text>alpha-ribazole 5'-phosphate + adenosylcob(III)inamide-GDP = adenosylcob(III)alamin 5'-phosphate + GMP + H(+)</text>
        <dbReference type="Rhea" id="RHEA:23560"/>
        <dbReference type="ChEBI" id="CHEBI:15378"/>
        <dbReference type="ChEBI" id="CHEBI:57918"/>
        <dbReference type="ChEBI" id="CHEBI:58115"/>
        <dbReference type="ChEBI" id="CHEBI:60487"/>
        <dbReference type="ChEBI" id="CHEBI:60493"/>
        <dbReference type="EC" id="2.7.8.26"/>
    </reaction>
</comment>
<dbReference type="EC" id="2.7.8.26" evidence="5 19"/>
<evidence type="ECO:0000256" key="5">
    <source>
        <dbReference type="ARBA" id="ARBA00013200"/>
    </source>
</evidence>
<dbReference type="GO" id="GO:0051073">
    <property type="term" value="F:adenosylcobinamide-GDP ribazoletransferase activity"/>
    <property type="evidence" value="ECO:0007669"/>
    <property type="project" value="UniProtKB-UniRule"/>
</dbReference>
<comment type="function">
    <text evidence="14 19">Joins adenosylcobinamide-GDP and alpha-ribazole to generate adenosylcobalamin (Ado-cobalamin). Also synthesizes adenosylcobalamin 5'-phosphate from adenosylcobinamide-GDP and alpha-ribazole 5'-phosphate.</text>
</comment>
<dbReference type="InterPro" id="IPR003805">
    <property type="entry name" value="CobS"/>
</dbReference>
<dbReference type="Proteomes" id="UP000564885">
    <property type="component" value="Unassembled WGS sequence"/>
</dbReference>
<comment type="subcellular location">
    <subcellularLocation>
        <location evidence="2 19">Cell membrane</location>
        <topology evidence="2 19">Multi-pass membrane protein</topology>
    </subcellularLocation>
</comment>
<keyword evidence="8 19" id="KW-0169">Cobalamin biosynthesis</keyword>
<evidence type="ECO:0000256" key="4">
    <source>
        <dbReference type="ARBA" id="ARBA00010561"/>
    </source>
</evidence>
<reference evidence="20 21" key="1">
    <citation type="submission" date="2020-04" db="EMBL/GenBank/DDBJ databases">
        <title>Enterovirga sp. isolate from soil.</title>
        <authorList>
            <person name="Chea S."/>
            <person name="Kim D.-U."/>
        </authorList>
    </citation>
    <scope>NUCLEOTIDE SEQUENCE [LARGE SCALE GENOMIC DNA]</scope>
    <source>
        <strain evidence="20 21">DB1703</strain>
    </source>
</reference>
<keyword evidence="10 19" id="KW-0812">Transmembrane</keyword>
<dbReference type="GO" id="GO:0008818">
    <property type="term" value="F:cobalamin 5'-phosphate synthase activity"/>
    <property type="evidence" value="ECO:0007669"/>
    <property type="project" value="UniProtKB-UniRule"/>
</dbReference>
<evidence type="ECO:0000256" key="6">
    <source>
        <dbReference type="ARBA" id="ARBA00015850"/>
    </source>
</evidence>
<dbReference type="GO" id="GO:0005886">
    <property type="term" value="C:plasma membrane"/>
    <property type="evidence" value="ECO:0007669"/>
    <property type="project" value="UniProtKB-SubCell"/>
</dbReference>
<evidence type="ECO:0000256" key="15">
    <source>
        <dbReference type="ARBA" id="ARBA00032605"/>
    </source>
</evidence>
<gene>
    <name evidence="19 20" type="primary">cobS</name>
    <name evidence="20" type="ORF">HJG44_10825</name>
</gene>
<sequence length="257" mass="26426">MRLEPRREIELLLAATQFLTRLPVRPRRHDPEWLPRGAKYFPLVGLAVGCIGAAILLLAARLWPAPLPQMLALGATILATGAFHEDGLADCADGLGGRSRERRLEIMKDPRLGAFGALALLLCLGLQAASLAALPVAVAAAALVGAHAAGRLAAVLVMAAFPYAGEIAASRIEHRPDGPSRGEVALALLFGLAPLLLLAPERAALGALLGAAAAFLAARTLCRGLGGYTGDVLGATVVICQTALLLGVAADPGRLTA</sequence>
<dbReference type="Pfam" id="PF02654">
    <property type="entry name" value="CobS"/>
    <property type="match status" value="1"/>
</dbReference>
<keyword evidence="9 19" id="KW-0808">Transferase</keyword>
<feature type="transmembrane region" description="Helical" evidence="19">
    <location>
        <begin position="140"/>
        <end position="161"/>
    </location>
</feature>
<dbReference type="PANTHER" id="PTHR34148:SF1">
    <property type="entry name" value="ADENOSYLCOBINAMIDE-GDP RIBAZOLETRANSFERASE"/>
    <property type="match status" value="1"/>
</dbReference>
<dbReference type="EMBL" id="JABEPP010000003">
    <property type="protein sequence ID" value="NNM72869.1"/>
    <property type="molecule type" value="Genomic_DNA"/>
</dbReference>
<feature type="transmembrane region" description="Helical" evidence="19">
    <location>
        <begin position="112"/>
        <end position="134"/>
    </location>
</feature>
<keyword evidence="13 19" id="KW-0472">Membrane</keyword>
<evidence type="ECO:0000256" key="7">
    <source>
        <dbReference type="ARBA" id="ARBA00022475"/>
    </source>
</evidence>
<dbReference type="AlphaFoldDB" id="A0A849I8X9"/>
<name>A0A849I8X9_9HYPH</name>
<feature type="transmembrane region" description="Helical" evidence="19">
    <location>
        <begin position="232"/>
        <end position="250"/>
    </location>
</feature>
<evidence type="ECO:0000256" key="2">
    <source>
        <dbReference type="ARBA" id="ARBA00004651"/>
    </source>
</evidence>
<evidence type="ECO:0000256" key="11">
    <source>
        <dbReference type="ARBA" id="ARBA00022842"/>
    </source>
</evidence>
<dbReference type="PANTHER" id="PTHR34148">
    <property type="entry name" value="ADENOSYLCOBINAMIDE-GDP RIBAZOLETRANSFERASE"/>
    <property type="match status" value="1"/>
</dbReference>
<comment type="pathway">
    <text evidence="3 19">Cofactor biosynthesis; adenosylcobalamin biosynthesis; adenosylcobalamin from cob(II)yrinate a,c-diamide: step 7/7.</text>
</comment>
<evidence type="ECO:0000313" key="20">
    <source>
        <dbReference type="EMBL" id="NNM72869.1"/>
    </source>
</evidence>
<evidence type="ECO:0000256" key="18">
    <source>
        <dbReference type="ARBA" id="ARBA00049504"/>
    </source>
</evidence>
<comment type="caution">
    <text evidence="20">The sequence shown here is derived from an EMBL/GenBank/DDBJ whole genome shotgun (WGS) entry which is preliminary data.</text>
</comment>
<dbReference type="UniPathway" id="UPA00148">
    <property type="reaction ID" value="UER00238"/>
</dbReference>
<comment type="catalytic activity">
    <reaction evidence="17 19">
        <text>alpha-ribazole + adenosylcob(III)inamide-GDP = adenosylcob(III)alamin + GMP + H(+)</text>
        <dbReference type="Rhea" id="RHEA:16049"/>
        <dbReference type="ChEBI" id="CHEBI:10329"/>
        <dbReference type="ChEBI" id="CHEBI:15378"/>
        <dbReference type="ChEBI" id="CHEBI:18408"/>
        <dbReference type="ChEBI" id="CHEBI:58115"/>
        <dbReference type="ChEBI" id="CHEBI:60487"/>
        <dbReference type="EC" id="2.7.8.26"/>
    </reaction>
</comment>
<evidence type="ECO:0000256" key="14">
    <source>
        <dbReference type="ARBA" id="ARBA00025228"/>
    </source>
</evidence>
<comment type="similarity">
    <text evidence="4 19">Belongs to the CobS family.</text>
</comment>
<evidence type="ECO:0000256" key="16">
    <source>
        <dbReference type="ARBA" id="ARBA00032853"/>
    </source>
</evidence>
<keyword evidence="11 19" id="KW-0460">Magnesium</keyword>
<accession>A0A849I8X9</accession>
<comment type="cofactor">
    <cofactor evidence="1 19">
        <name>Mg(2+)</name>
        <dbReference type="ChEBI" id="CHEBI:18420"/>
    </cofactor>
</comment>
<proteinExistence type="inferred from homology"/>
<dbReference type="GO" id="GO:0009236">
    <property type="term" value="P:cobalamin biosynthetic process"/>
    <property type="evidence" value="ECO:0007669"/>
    <property type="project" value="UniProtKB-UniRule"/>
</dbReference>
<keyword evidence="21" id="KW-1185">Reference proteome</keyword>
<protein>
    <recommendedName>
        <fullName evidence="6 19">Adenosylcobinamide-GDP ribazoletransferase</fullName>
        <ecNumber evidence="5 19">2.7.8.26</ecNumber>
    </recommendedName>
    <alternativeName>
        <fullName evidence="16 19">Cobalamin synthase</fullName>
    </alternativeName>
    <alternativeName>
        <fullName evidence="15 19">Cobalamin-5'-phosphate synthase</fullName>
    </alternativeName>
</protein>